<gene>
    <name evidence="11" type="ORF">HII27_23930</name>
</gene>
<feature type="compositionally biased region" description="Acidic residues" evidence="9">
    <location>
        <begin position="1049"/>
        <end position="1058"/>
    </location>
</feature>
<evidence type="ECO:0000256" key="7">
    <source>
        <dbReference type="ARBA" id="ARBA00023026"/>
    </source>
</evidence>
<dbReference type="Gene3D" id="2.150.10.10">
    <property type="entry name" value="Serralysin-like metalloprotease, C-terminal"/>
    <property type="match status" value="10"/>
</dbReference>
<keyword evidence="7" id="KW-0843">Virulence</keyword>
<dbReference type="PROSITE" id="PS00330">
    <property type="entry name" value="HEMOLYSIN_CALCIUM"/>
    <property type="match status" value="13"/>
</dbReference>
<sequence>MTVANSSSNDKSLLPTLEQVINLYLWGREEGVSDKTDENILQLRSKENITLNISIKKFIKECGSFINAKNFPWIDEFFNDKTLDDVYSSNMNSGMDIVFESHSLANKLKELYPKVSAEDGYTRTEILTAMGYYDSENKLSIDEYQFFHHGENETETQYEDRSFIWASTQFRVNGTPRKIIKDKDIVKIIDEDRNNISSGNGNNTLRFCIYPDGRREIKNFSIIPRERSSHADDDFDFDGGTISNYTNSATEKVIDPSGIGRTVNFKFVNDLTIEDYSTLTVDDYHALSIIDPSYFTSIVDGKSHLENLIDRLWNSGTIKFLDNNNRPIIYGSGENDEISGTVTLNNVDISQKDFTFNYDGTWYKKWSMNSFAHLTQLKLKNHLSDYVNNGIHYIAGNGNDKISGTQETDLIKGGKGDDLLIGLQGNDILIGGEGNDILYGGNGDDILYARDNTIKNKLLIDDILPDALYGGAGKDILYGDNDNDILYGGDIMKPSDGEADQLYGYGGYNTFIVDHHDTIQLTDKADIYGAVYLSDGQSNILELKEATHSEGDPEGTYTDYAGNKYTFDGNTLVINNGLRITDFKKWAIVDTDAAGNRVWSALGITIRSDEEEDAFEEDPSGTNNKNAKDKMPDNGEAEKVDPVVIDMDGNGVETLSGRGVHFDYGGDGVRELSGWAAASDGFLVRDLNGDGKINNGRELFGNHTLLQDGSTASNGFQALLELDDNQDGIIDAQDKVWSSLQIWQDKNSNGETDDGELVTLSDAGVAAIDIRYASSTYQDTNGEAHRQTSTVKWADGRTTVSADVWFKIDQSDRVHVNDVPLTTDVIQLPNARGFGNVSDLREAMAQDDILKALVTEYIAETDSGQKEALLDKLIYQWAGVQDVAATRLYSVTAQQVALLEQLTASSYNHWYHGSKIAAEPSTLLLKEYQQFRNYTRAQLLAQTTLYDHLKDVVLTGFNSGVAGVVISLEAAQALFTKLYQAGEYALLNEVSSTLIDLSIYSDYNRQKLADLRYTLIQHEPGMADYLADDAEFSPSSDASKTPEAPEAPEVPEQEEETSDNFFTGGDESESLFGDTGANTLSGGKGSDYLCGGEGDDTYLFNAGDGQEVIFEYSGDLEDFSRINENEDSQRARALLAGQDTIRFGQGLSPDKAILTQDDYDLVITFQGSDDSVTVKKYFYKNEQIVESLIFADGTIWNQEDVAARALAGTEDDQFLMAMLDGSEIHAAGGDDTLEGRQGNDVLYGDEGNDAITGGSGDDILSGGAGDDVLQGGHGNDIYLFNKGDGHDYIFSNMSSWNEPEDTSQDTLRFGEGIRSEEVQLLRDGDSLIISVESGEGSITVEEYFSAAYSLISRIEFADGTFWDTAAISAALHSVHDAPQTLTATEAGGVLEAGDNDDSLYGLSGDDELYGMGGNDRLNGGEGNDFLSGGEGSDTYTFNAGDGQDIIEDQGYADQRDSNTLYFGEGLLAENAIVQRSYDDLLITFKDSDDSVTIRSYFLNSVPTLDSINFSDGTTWNQTIIKTLTLSGTDGDDNLMAFAEGSHIDGGGGNDSLEGSLGDDYLDGGEGNDWLTGWEGYDMLAGGAGDDELSGWEGNDILYGGAGDDQLYGDDGNDTLAGGEGNDTLSGGTGSDTYLFNAGDGQDFVDEWGNYSEYRHDTDTIRFGRDLRSDAAIASRQDDDLIIAFPDTGDSITLNDYFSPYARPDYRIVFADGAEWDYETMRAMVLRGHDNNQTLTAFEEGSEIHAAGGDDMLIGDTGDDILHGDDGNDTLYGNDGDDLLSGGAGNDTLCGGYGKDTYLFNAGDGQDHITSTIGEIAIDTLHLGDTLLAKNTLIYRSGNSLVISFRDSTDNVTLTDYFSRPPIARIVFADGTTWDCDMIENQYLLRAGTDEAQSLFAQNSGSEIHAAGGNDTLNGGNGDDALYGDDGDDTISGAGGSDTLYGGNGNDMLAGGAGDDLLAGNAGNDTLKGDAGRDTLYGDDGDDALNGGEGNDWLSGGAGNDHLDGGKNNDQLSGGAGNDSLLGGYGSDIYLFSAGDGQDVITEGYSYSGDNDTLRFGDGTEAAKAIVQRNSNDLLITFEDSTDSVTVKDYFSAAKYRVEHITFADGTDWLIEDVLNHIEDDIPLPLAQPADAPVSLQKIREQMAMFTADSDNDDDCVVNMSPSLSTARTTVNSLMSA</sequence>
<evidence type="ECO:0000313" key="11">
    <source>
        <dbReference type="EMBL" id="MBC1188727.1"/>
    </source>
</evidence>
<feature type="region of interest" description="Disordered" evidence="9">
    <location>
        <begin position="1906"/>
        <end position="1928"/>
    </location>
</feature>
<evidence type="ECO:0000259" key="10">
    <source>
        <dbReference type="Pfam" id="PF06594"/>
    </source>
</evidence>
<dbReference type="PRINTS" id="PR00313">
    <property type="entry name" value="CABNDNGRPT"/>
</dbReference>
<feature type="domain" description="Haemolysin-type calcium binding-related" evidence="10">
    <location>
        <begin position="1479"/>
        <end position="1517"/>
    </location>
</feature>
<keyword evidence="3" id="KW-0964">Secreted</keyword>
<dbReference type="PANTHER" id="PTHR38340">
    <property type="entry name" value="S-LAYER PROTEIN"/>
    <property type="match status" value="1"/>
</dbReference>
<proteinExistence type="predicted"/>
<dbReference type="Proteomes" id="UP000607331">
    <property type="component" value="Unassembled WGS sequence"/>
</dbReference>
<evidence type="ECO:0000256" key="6">
    <source>
        <dbReference type="ARBA" id="ARBA00022837"/>
    </source>
</evidence>
<feature type="domain" description="Haemolysin-type calcium binding-related" evidence="10">
    <location>
        <begin position="2072"/>
        <end position="2110"/>
    </location>
</feature>
<feature type="region of interest" description="Disordered" evidence="9">
    <location>
        <begin position="1968"/>
        <end position="2013"/>
    </location>
</feature>
<dbReference type="InterPro" id="IPR011049">
    <property type="entry name" value="Serralysin-like_metalloprot_C"/>
</dbReference>
<accession>A0ABR6RZZ6</accession>
<dbReference type="InterPro" id="IPR010566">
    <property type="entry name" value="Haemolys_ca-bd"/>
</dbReference>
<evidence type="ECO:0000256" key="5">
    <source>
        <dbReference type="ARBA" id="ARBA00022737"/>
    </source>
</evidence>
<protein>
    <recommendedName>
        <fullName evidence="10">Haemolysin-type calcium binding-related domain-containing protein</fullName>
    </recommendedName>
</protein>
<dbReference type="InterPro" id="IPR003995">
    <property type="entry name" value="RTX_toxin_determinant-A"/>
</dbReference>
<evidence type="ECO:0000256" key="3">
    <source>
        <dbReference type="ARBA" id="ARBA00022525"/>
    </source>
</evidence>
<dbReference type="InterPro" id="IPR018511">
    <property type="entry name" value="Hemolysin-typ_Ca-bd_CS"/>
</dbReference>
<organism evidence="11 12">
    <name type="scientific">Kluyvera sichuanensis</name>
    <dbReference type="NCBI Taxonomy" id="2725494"/>
    <lineage>
        <taxon>Bacteria</taxon>
        <taxon>Pseudomonadati</taxon>
        <taxon>Pseudomonadota</taxon>
        <taxon>Gammaproteobacteria</taxon>
        <taxon>Enterobacterales</taxon>
        <taxon>Enterobacteriaceae</taxon>
        <taxon>Kluyvera</taxon>
    </lineage>
</organism>
<feature type="domain" description="Haemolysin-type calcium binding-related" evidence="10">
    <location>
        <begin position="1327"/>
        <end position="1365"/>
    </location>
</feature>
<name>A0ABR6RZZ6_9ENTR</name>
<keyword evidence="12" id="KW-1185">Reference proteome</keyword>
<dbReference type="EMBL" id="JABBJF010000037">
    <property type="protein sequence ID" value="MBC1188727.1"/>
    <property type="molecule type" value="Genomic_DNA"/>
</dbReference>
<keyword evidence="6" id="KW-0106">Calcium</keyword>
<feature type="compositionally biased region" description="Acidic residues" evidence="9">
    <location>
        <begin position="610"/>
        <end position="619"/>
    </location>
</feature>
<dbReference type="PANTHER" id="PTHR38340:SF1">
    <property type="entry name" value="S-LAYER PROTEIN"/>
    <property type="match status" value="1"/>
</dbReference>
<comment type="subcellular location">
    <subcellularLocation>
        <location evidence="1">Membrane</location>
    </subcellularLocation>
    <subcellularLocation>
        <location evidence="2">Secreted</location>
    </subcellularLocation>
</comment>
<evidence type="ECO:0000313" key="12">
    <source>
        <dbReference type="Proteomes" id="UP000607331"/>
    </source>
</evidence>
<dbReference type="RefSeq" id="WP_185669855.1">
    <property type="nucleotide sequence ID" value="NZ_JABBJF010000037.1"/>
</dbReference>
<evidence type="ECO:0000256" key="1">
    <source>
        <dbReference type="ARBA" id="ARBA00004370"/>
    </source>
</evidence>
<feature type="compositionally biased region" description="Basic and acidic residues" evidence="9">
    <location>
        <begin position="626"/>
        <end position="639"/>
    </location>
</feature>
<dbReference type="PRINTS" id="PR01488">
    <property type="entry name" value="RTXTOXINA"/>
</dbReference>
<evidence type="ECO:0000256" key="4">
    <source>
        <dbReference type="ARBA" id="ARBA00022656"/>
    </source>
</evidence>
<feature type="region of interest" description="Disordered" evidence="9">
    <location>
        <begin position="1609"/>
        <end position="1629"/>
    </location>
</feature>
<evidence type="ECO:0000256" key="2">
    <source>
        <dbReference type="ARBA" id="ARBA00004613"/>
    </source>
</evidence>
<reference evidence="11 12" key="1">
    <citation type="submission" date="2020-04" db="EMBL/GenBank/DDBJ databases">
        <title>The draft genome of Kluyvera sichuanensis strain SCKS090646.</title>
        <authorList>
            <person name="Wei L."/>
            <person name="Liu L."/>
            <person name="Feng Y."/>
            <person name="Zong Z."/>
        </authorList>
    </citation>
    <scope>NUCLEOTIDE SEQUENCE [LARGE SCALE GENOMIC DNA]</scope>
    <source>
        <strain evidence="11 12">090646</strain>
    </source>
</reference>
<comment type="caution">
    <text evidence="11">The sequence shown here is derived from an EMBL/GenBank/DDBJ whole genome shotgun (WGS) entry which is preliminary data.</text>
</comment>
<keyword evidence="8" id="KW-0472">Membrane</keyword>
<dbReference type="Pfam" id="PF00353">
    <property type="entry name" value="HemolysinCabind"/>
    <property type="match status" value="11"/>
</dbReference>
<feature type="domain" description="Haemolysin-type calcium binding-related" evidence="10">
    <location>
        <begin position="1840"/>
        <end position="1874"/>
    </location>
</feature>
<dbReference type="Pfam" id="PF06594">
    <property type="entry name" value="HCBP_related"/>
    <property type="match status" value="6"/>
</dbReference>
<feature type="region of interest" description="Disordered" evidence="9">
    <location>
        <begin position="1029"/>
        <end position="1077"/>
    </location>
</feature>
<keyword evidence="4" id="KW-0800">Toxin</keyword>
<evidence type="ECO:0000256" key="8">
    <source>
        <dbReference type="ARBA" id="ARBA00023136"/>
    </source>
</evidence>
<feature type="domain" description="Haemolysin-type calcium binding-related" evidence="10">
    <location>
        <begin position="1679"/>
        <end position="1719"/>
    </location>
</feature>
<dbReference type="InterPro" id="IPR001343">
    <property type="entry name" value="Hemolysn_Ca-bd"/>
</dbReference>
<feature type="domain" description="Haemolysin-type calcium binding-related" evidence="10">
    <location>
        <begin position="1160"/>
        <end position="1199"/>
    </location>
</feature>
<feature type="region of interest" description="Disordered" evidence="9">
    <location>
        <begin position="610"/>
        <end position="639"/>
    </location>
</feature>
<evidence type="ECO:0000256" key="9">
    <source>
        <dbReference type="SAM" id="MobiDB-lite"/>
    </source>
</evidence>
<keyword evidence="5" id="KW-0677">Repeat</keyword>
<dbReference type="SUPFAM" id="SSF51120">
    <property type="entry name" value="beta-Roll"/>
    <property type="match status" value="9"/>
</dbReference>
<dbReference type="InterPro" id="IPR050557">
    <property type="entry name" value="RTX_toxin/Mannuronan_C5-epim"/>
</dbReference>